<organism evidence="4 5">
    <name type="scientific">Scyliorhinus torazame</name>
    <name type="common">Cloudy catshark</name>
    <name type="synonym">Catulus torazame</name>
    <dbReference type="NCBI Taxonomy" id="75743"/>
    <lineage>
        <taxon>Eukaryota</taxon>
        <taxon>Metazoa</taxon>
        <taxon>Chordata</taxon>
        <taxon>Craniata</taxon>
        <taxon>Vertebrata</taxon>
        <taxon>Chondrichthyes</taxon>
        <taxon>Elasmobranchii</taxon>
        <taxon>Galeomorphii</taxon>
        <taxon>Galeoidea</taxon>
        <taxon>Carcharhiniformes</taxon>
        <taxon>Scyliorhinidae</taxon>
        <taxon>Scyliorhinus</taxon>
    </lineage>
</organism>
<dbReference type="EMBL" id="BFAA01008455">
    <property type="protein sequence ID" value="GCB67774.1"/>
    <property type="molecule type" value="Genomic_DNA"/>
</dbReference>
<dbReference type="STRING" id="75743.A0A401P3R8"/>
<accession>A0A401P3R8</accession>
<dbReference type="AlphaFoldDB" id="A0A401P3R8"/>
<keyword evidence="5" id="KW-1185">Reference proteome</keyword>
<evidence type="ECO:0000256" key="1">
    <source>
        <dbReference type="ARBA" id="ARBA00023054"/>
    </source>
</evidence>
<dbReference type="InterPro" id="IPR049258">
    <property type="entry name" value="ODAD1_CC"/>
</dbReference>
<feature type="non-terminal residue" evidence="4">
    <location>
        <position position="1"/>
    </location>
</feature>
<dbReference type="GO" id="GO:0036158">
    <property type="term" value="P:outer dynein arm assembly"/>
    <property type="evidence" value="ECO:0007669"/>
    <property type="project" value="TreeGrafter"/>
</dbReference>
<feature type="coiled-coil region" evidence="2">
    <location>
        <begin position="170"/>
        <end position="229"/>
    </location>
</feature>
<dbReference type="InterPro" id="IPR051876">
    <property type="entry name" value="ODA-DC/CCD"/>
</dbReference>
<proteinExistence type="predicted"/>
<evidence type="ECO:0000313" key="5">
    <source>
        <dbReference type="Proteomes" id="UP000288216"/>
    </source>
</evidence>
<dbReference type="PANTHER" id="PTHR21694">
    <property type="entry name" value="COILED-COIL DOMAIN-CONTAINING PROTEIN 63"/>
    <property type="match status" value="1"/>
</dbReference>
<comment type="caution">
    <text evidence="4">The sequence shown here is derived from an EMBL/GenBank/DDBJ whole genome shotgun (WGS) entry which is preliminary data.</text>
</comment>
<sequence>STIKFNTILTENRKLREEINILRVNKEIYTKLYNKLSTKLQEQKKIMKEIVEESVQAYDQRMEAETRIHAVKERSAKDILLYNTEIKELMRIIDHEAKLKDFMLIKFRQLTREDHSKDKVGKKTAQEIEYEAYEEVHNQLKHVTGKDNLYSLGPEFVATEEKNYALFNFINEINIQLEQKQEKIQNIKNDILQIENQRRQSEEDLHDRIKEIEDNLESTTQQINKYEIMQTQVNKTLDELKSGIEPISKKIHCDLTPIQQKLCGNEGILDYNALNYLVGRTTHQEHASDIQAYDEKVITDTPDVFLTCWDCCVGKLALQYLDSSSINAKVVKTINM</sequence>
<gene>
    <name evidence="4" type="ORF">scyTo_0015155</name>
</gene>
<dbReference type="GO" id="GO:0003341">
    <property type="term" value="P:cilium movement"/>
    <property type="evidence" value="ECO:0007669"/>
    <property type="project" value="TreeGrafter"/>
</dbReference>
<dbReference type="Proteomes" id="UP000288216">
    <property type="component" value="Unassembled WGS sequence"/>
</dbReference>
<dbReference type="Pfam" id="PF21773">
    <property type="entry name" value="ODAD1_CC"/>
    <property type="match status" value="1"/>
</dbReference>
<reference evidence="4 5" key="1">
    <citation type="journal article" date="2018" name="Nat. Ecol. Evol.">
        <title>Shark genomes provide insights into elasmobranch evolution and the origin of vertebrates.</title>
        <authorList>
            <person name="Hara Y"/>
            <person name="Yamaguchi K"/>
            <person name="Onimaru K"/>
            <person name="Kadota M"/>
            <person name="Koyanagi M"/>
            <person name="Keeley SD"/>
            <person name="Tatsumi K"/>
            <person name="Tanaka K"/>
            <person name="Motone F"/>
            <person name="Kageyama Y"/>
            <person name="Nozu R"/>
            <person name="Adachi N"/>
            <person name="Nishimura O"/>
            <person name="Nakagawa R"/>
            <person name="Tanegashima C"/>
            <person name="Kiyatake I"/>
            <person name="Matsumoto R"/>
            <person name="Murakumo K"/>
            <person name="Nishida K"/>
            <person name="Terakita A"/>
            <person name="Kuratani S"/>
            <person name="Sato K"/>
            <person name="Hyodo S Kuraku.S."/>
        </authorList>
    </citation>
    <scope>NUCLEOTIDE SEQUENCE [LARGE SCALE GENOMIC DNA]</scope>
</reference>
<protein>
    <recommendedName>
        <fullName evidence="3">ODAD1 central coiled coil region domain-containing protein</fullName>
    </recommendedName>
</protein>
<dbReference type="PANTHER" id="PTHR21694:SF18">
    <property type="entry name" value="COILED-COIL DOMAIN-CONTAINING PROTEIN 63"/>
    <property type="match status" value="1"/>
</dbReference>
<evidence type="ECO:0000256" key="2">
    <source>
        <dbReference type="SAM" id="Coils"/>
    </source>
</evidence>
<dbReference type="GO" id="GO:0005930">
    <property type="term" value="C:axoneme"/>
    <property type="evidence" value="ECO:0007669"/>
    <property type="project" value="TreeGrafter"/>
</dbReference>
<keyword evidence="1 2" id="KW-0175">Coiled coil</keyword>
<evidence type="ECO:0000259" key="3">
    <source>
        <dbReference type="Pfam" id="PF21773"/>
    </source>
</evidence>
<dbReference type="OMA" id="RICCNEI"/>
<feature type="domain" description="ODAD1 central coiled coil region" evidence="3">
    <location>
        <begin position="2"/>
        <end position="262"/>
    </location>
</feature>
<dbReference type="OrthoDB" id="6766775at2759"/>
<name>A0A401P3R8_SCYTO</name>
<evidence type="ECO:0000313" key="4">
    <source>
        <dbReference type="EMBL" id="GCB67774.1"/>
    </source>
</evidence>